<accession>A0A6G1CXD7</accession>
<organism evidence="1 2">
    <name type="scientific">Oryza meyeriana var. granulata</name>
    <dbReference type="NCBI Taxonomy" id="110450"/>
    <lineage>
        <taxon>Eukaryota</taxon>
        <taxon>Viridiplantae</taxon>
        <taxon>Streptophyta</taxon>
        <taxon>Embryophyta</taxon>
        <taxon>Tracheophyta</taxon>
        <taxon>Spermatophyta</taxon>
        <taxon>Magnoliopsida</taxon>
        <taxon>Liliopsida</taxon>
        <taxon>Poales</taxon>
        <taxon>Poaceae</taxon>
        <taxon>BOP clade</taxon>
        <taxon>Oryzoideae</taxon>
        <taxon>Oryzeae</taxon>
        <taxon>Oryzinae</taxon>
        <taxon>Oryza</taxon>
        <taxon>Oryza meyeriana</taxon>
    </lineage>
</organism>
<protein>
    <submittedName>
        <fullName evidence="1">Uncharacterized protein</fullName>
    </submittedName>
</protein>
<proteinExistence type="predicted"/>
<dbReference type="Proteomes" id="UP000479710">
    <property type="component" value="Unassembled WGS sequence"/>
</dbReference>
<comment type="caution">
    <text evidence="1">The sequence shown here is derived from an EMBL/GenBank/DDBJ whole genome shotgun (WGS) entry which is preliminary data.</text>
</comment>
<evidence type="ECO:0000313" key="2">
    <source>
        <dbReference type="Proteomes" id="UP000479710"/>
    </source>
</evidence>
<dbReference type="AlphaFoldDB" id="A0A6G1CXD7"/>
<reference evidence="1 2" key="1">
    <citation type="submission" date="2019-11" db="EMBL/GenBank/DDBJ databases">
        <title>Whole genome sequence of Oryza granulata.</title>
        <authorList>
            <person name="Li W."/>
        </authorList>
    </citation>
    <scope>NUCLEOTIDE SEQUENCE [LARGE SCALE GENOMIC DNA]</scope>
    <source>
        <strain evidence="2">cv. Menghai</strain>
        <tissue evidence="1">Leaf</tissue>
    </source>
</reference>
<gene>
    <name evidence="1" type="ORF">E2562_035692</name>
</gene>
<keyword evidence="2" id="KW-1185">Reference proteome</keyword>
<evidence type="ECO:0000313" key="1">
    <source>
        <dbReference type="EMBL" id="KAF0904594.1"/>
    </source>
</evidence>
<dbReference type="EMBL" id="SPHZ02000008">
    <property type="protein sequence ID" value="KAF0904594.1"/>
    <property type="molecule type" value="Genomic_DNA"/>
</dbReference>
<sequence length="83" mass="9572">MPRHGPNSGDCRHGMTAFSLTQARPVPIFSQQYRDLKMTPRTKHEQLTSSGTLDPRLLLLHQPPHPFFVFSNHGEQYFDSLHM</sequence>
<name>A0A6G1CXD7_9ORYZ</name>